<evidence type="ECO:0000259" key="2">
    <source>
        <dbReference type="Pfam" id="PF26138"/>
    </source>
</evidence>
<evidence type="ECO:0000313" key="4">
    <source>
        <dbReference type="Proteomes" id="UP000298416"/>
    </source>
</evidence>
<gene>
    <name evidence="3" type="ORF">SASPL_126667</name>
</gene>
<evidence type="ECO:0000313" key="3">
    <source>
        <dbReference type="EMBL" id="KAG6413951.1"/>
    </source>
</evidence>
<dbReference type="EMBL" id="PNBA02000009">
    <property type="protein sequence ID" value="KAG6413951.1"/>
    <property type="molecule type" value="Genomic_DNA"/>
</dbReference>
<feature type="domain" description="DUF8040" evidence="2">
    <location>
        <begin position="80"/>
        <end position="160"/>
    </location>
</feature>
<comment type="caution">
    <text evidence="3">The sequence shown here is derived from an EMBL/GenBank/DDBJ whole genome shotgun (WGS) entry which is preliminary data.</text>
</comment>
<evidence type="ECO:0000256" key="1">
    <source>
        <dbReference type="SAM" id="Phobius"/>
    </source>
</evidence>
<reference evidence="3" key="1">
    <citation type="submission" date="2018-01" db="EMBL/GenBank/DDBJ databases">
        <authorList>
            <person name="Mao J.F."/>
        </authorList>
    </citation>
    <scope>NUCLEOTIDE SEQUENCE</scope>
    <source>
        <strain evidence="3">Huo1</strain>
        <tissue evidence="3">Leaf</tissue>
    </source>
</reference>
<dbReference type="Proteomes" id="UP000298416">
    <property type="component" value="Unassembled WGS sequence"/>
</dbReference>
<name>A0A8X8ZRD3_SALSN</name>
<keyword evidence="1" id="KW-0812">Transmembrane</keyword>
<keyword evidence="1" id="KW-1133">Transmembrane helix</keyword>
<organism evidence="3">
    <name type="scientific">Salvia splendens</name>
    <name type="common">Scarlet sage</name>
    <dbReference type="NCBI Taxonomy" id="180675"/>
    <lineage>
        <taxon>Eukaryota</taxon>
        <taxon>Viridiplantae</taxon>
        <taxon>Streptophyta</taxon>
        <taxon>Embryophyta</taxon>
        <taxon>Tracheophyta</taxon>
        <taxon>Spermatophyta</taxon>
        <taxon>Magnoliopsida</taxon>
        <taxon>eudicotyledons</taxon>
        <taxon>Gunneridae</taxon>
        <taxon>Pentapetalae</taxon>
        <taxon>asterids</taxon>
        <taxon>lamiids</taxon>
        <taxon>Lamiales</taxon>
        <taxon>Lamiaceae</taxon>
        <taxon>Nepetoideae</taxon>
        <taxon>Mentheae</taxon>
        <taxon>Salviinae</taxon>
        <taxon>Salvia</taxon>
        <taxon>Salvia subgen. Calosphace</taxon>
        <taxon>core Calosphace</taxon>
    </lineage>
</organism>
<dbReference type="PANTHER" id="PTHR22930:SF293">
    <property type="entry name" value="PROTEIN ALP1-LIKE"/>
    <property type="match status" value="1"/>
</dbReference>
<accession>A0A8X8ZRD3</accession>
<sequence>MANEEESRKVGRRRDEMTTVLILLEELLSNLQINLLLISLIITLIGPNTRKRKRWSIEDPTRMLDSIPAHVKQLDRLVRLTDRSCVDNLRMDRNTFGRLCRILRDCAGLIDQKFVTVEEQVAMFLCVLSHHKKTRIVGYDFMRSSHTVSRYIHIVIRAVLMLHNLFLVKPSPIDDSCNDRRWSWFKGRAM</sequence>
<protein>
    <recommendedName>
        <fullName evidence="2">DUF8040 domain-containing protein</fullName>
    </recommendedName>
</protein>
<dbReference type="AlphaFoldDB" id="A0A8X8ZRD3"/>
<keyword evidence="1" id="KW-0472">Membrane</keyword>
<dbReference type="InterPro" id="IPR058353">
    <property type="entry name" value="DUF8040"/>
</dbReference>
<keyword evidence="4" id="KW-1185">Reference proteome</keyword>
<dbReference type="Pfam" id="PF26138">
    <property type="entry name" value="DUF8040"/>
    <property type="match status" value="1"/>
</dbReference>
<dbReference type="InterPro" id="IPR045249">
    <property type="entry name" value="HARBI1-like"/>
</dbReference>
<dbReference type="PANTHER" id="PTHR22930">
    <property type="match status" value="1"/>
</dbReference>
<proteinExistence type="predicted"/>
<reference evidence="3" key="2">
    <citation type="submission" date="2020-08" db="EMBL/GenBank/DDBJ databases">
        <title>Plant Genome Project.</title>
        <authorList>
            <person name="Zhang R.-G."/>
        </authorList>
    </citation>
    <scope>NUCLEOTIDE SEQUENCE</scope>
    <source>
        <strain evidence="3">Huo1</strain>
        <tissue evidence="3">Leaf</tissue>
    </source>
</reference>
<feature type="transmembrane region" description="Helical" evidence="1">
    <location>
        <begin position="27"/>
        <end position="46"/>
    </location>
</feature>